<gene>
    <name evidence="3" type="ORF">U0035_20580</name>
</gene>
<accession>A0ABZ0W6C6</accession>
<name>A0ABZ0W6C6_9BACT</name>
<evidence type="ECO:0000313" key="3">
    <source>
        <dbReference type="EMBL" id="WQD38067.1"/>
    </source>
</evidence>
<feature type="signal peptide" evidence="2">
    <location>
        <begin position="1"/>
        <end position="20"/>
    </location>
</feature>
<reference evidence="3 4" key="1">
    <citation type="submission" date="2023-12" db="EMBL/GenBank/DDBJ databases">
        <title>Genome sequencing and assembly of bacterial species from a model synthetic community.</title>
        <authorList>
            <person name="Hogle S.L."/>
        </authorList>
    </citation>
    <scope>NUCLEOTIDE SEQUENCE [LARGE SCALE GENOMIC DNA]</scope>
    <source>
        <strain evidence="3 4">HAMBI_3031</strain>
    </source>
</reference>
<dbReference type="Proteomes" id="UP001325680">
    <property type="component" value="Chromosome"/>
</dbReference>
<sequence length="574" mass="61182">MKKIYSLLLFSLCYTAILQAQITPSAEKILYVKKNVSGGTGNGSSWANAVPELADALKWAREQYIADDNWLAGDSLRIFIAEGTYKPLYDADNSRFQNDGGRDNAFVAIDRVHLYGGFPATGNPGMNERNWKTYPTILSGDIGVPNDYADNVYHVLITVNLQNTRIDGLRITGGMANAPSLQTAVSIKSTNIGHTRNGGGGLFAVLDSNTLKVSNVEISGNRADYAGGGDIRSALSLSNITVRDNIATEWGGGFYFAAMGPTGSYTLTNTLFTGNTAKYGGAIISQINALALVNTTIVNNTASLGGHGIYHRAIPGAQITLANSIVWNSAPNAVRIIDSLGGAPFDISFSIVQTATVPAGTGNFNSDPLFTDLAGGDFTLSDASPGINGGSNQFWNSANNTEILDLAGNPRIAGSAIDMGVFESQTVLPVLFGNWSAAIKNGQLVFDWSTEAEVNNDHFLIQVSQDGIKWTTVQKIPTLAAGGNSSIPLTYQSSIPLTSLSLGMGLFFLASLAFKGRRRMFVMITPVLLFVLIVSCNKKETLSNIENGKLFARLVQVDKDGITSASKIIQVMQE</sequence>
<evidence type="ECO:0000256" key="2">
    <source>
        <dbReference type="SAM" id="SignalP"/>
    </source>
</evidence>
<proteinExistence type="predicted"/>
<feature type="chain" id="PRO_5046920853" evidence="2">
    <location>
        <begin position="21"/>
        <end position="574"/>
    </location>
</feature>
<evidence type="ECO:0000313" key="4">
    <source>
        <dbReference type="Proteomes" id="UP001325680"/>
    </source>
</evidence>
<dbReference type="PANTHER" id="PTHR11319">
    <property type="entry name" value="G PROTEIN-COUPLED RECEPTOR-RELATED"/>
    <property type="match status" value="1"/>
</dbReference>
<dbReference type="SUPFAM" id="SSF51126">
    <property type="entry name" value="Pectin lyase-like"/>
    <property type="match status" value="1"/>
</dbReference>
<keyword evidence="1" id="KW-0812">Transmembrane</keyword>
<organism evidence="3 4">
    <name type="scientific">Niabella yanshanensis</name>
    <dbReference type="NCBI Taxonomy" id="577386"/>
    <lineage>
        <taxon>Bacteria</taxon>
        <taxon>Pseudomonadati</taxon>
        <taxon>Bacteroidota</taxon>
        <taxon>Chitinophagia</taxon>
        <taxon>Chitinophagales</taxon>
        <taxon>Chitinophagaceae</taxon>
        <taxon>Niabella</taxon>
    </lineage>
</organism>
<feature type="transmembrane region" description="Helical" evidence="1">
    <location>
        <begin position="495"/>
        <end position="514"/>
    </location>
</feature>
<evidence type="ECO:0000256" key="1">
    <source>
        <dbReference type="SAM" id="Phobius"/>
    </source>
</evidence>
<keyword evidence="1" id="KW-1133">Transmembrane helix</keyword>
<keyword evidence="4" id="KW-1185">Reference proteome</keyword>
<keyword evidence="2" id="KW-0732">Signal</keyword>
<dbReference type="RefSeq" id="WP_114790818.1">
    <property type="nucleotide sequence ID" value="NZ_CP139960.1"/>
</dbReference>
<dbReference type="InterPro" id="IPR011050">
    <property type="entry name" value="Pectin_lyase_fold/virulence"/>
</dbReference>
<keyword evidence="1" id="KW-0472">Membrane</keyword>
<protein>
    <submittedName>
        <fullName evidence="3">Choice-of-anchor Q domain-containing protein</fullName>
    </submittedName>
</protein>
<dbReference type="NCBIfam" id="NF041518">
    <property type="entry name" value="choice_anch_Q"/>
    <property type="match status" value="1"/>
</dbReference>
<dbReference type="InterPro" id="IPR059226">
    <property type="entry name" value="Choice_anch_Q_dom"/>
</dbReference>
<dbReference type="EMBL" id="CP139960">
    <property type="protein sequence ID" value="WQD38067.1"/>
    <property type="molecule type" value="Genomic_DNA"/>
</dbReference>
<dbReference type="PANTHER" id="PTHR11319:SF35">
    <property type="entry name" value="OUTER MEMBRANE PROTEIN PMPC-RELATED"/>
    <property type="match status" value="1"/>
</dbReference>